<name>A0A7J5HZQ0_BACUN</name>
<dbReference type="Pfam" id="PF00534">
    <property type="entry name" value="Glycos_transf_1"/>
    <property type="match status" value="1"/>
</dbReference>
<evidence type="ECO:0000313" key="3">
    <source>
        <dbReference type="EMBL" id="KAB4237362.1"/>
    </source>
</evidence>
<reference evidence="3 4" key="1">
    <citation type="journal article" date="2019" name="Nat. Med.">
        <title>A library of human gut bacterial isolates paired with longitudinal multiomics data enables mechanistic microbiome research.</title>
        <authorList>
            <person name="Poyet M."/>
            <person name="Groussin M."/>
            <person name="Gibbons S.M."/>
            <person name="Avila-Pacheco J."/>
            <person name="Jiang X."/>
            <person name="Kearney S.M."/>
            <person name="Perrotta A.R."/>
            <person name="Berdy B."/>
            <person name="Zhao S."/>
            <person name="Lieberman T.D."/>
            <person name="Swanson P.K."/>
            <person name="Smith M."/>
            <person name="Roesemann S."/>
            <person name="Alexander J.E."/>
            <person name="Rich S.A."/>
            <person name="Livny J."/>
            <person name="Vlamakis H."/>
            <person name="Clish C."/>
            <person name="Bullock K."/>
            <person name="Deik A."/>
            <person name="Scott J."/>
            <person name="Pierce K.A."/>
            <person name="Xavier R.J."/>
            <person name="Alm E.J."/>
        </authorList>
    </citation>
    <scope>NUCLEOTIDE SEQUENCE [LARGE SCALE GENOMIC DNA]</scope>
    <source>
        <strain evidence="3 4">BIOML-A5</strain>
    </source>
</reference>
<protein>
    <submittedName>
        <fullName evidence="3">Glycosyltransferase</fullName>
    </submittedName>
</protein>
<comment type="caution">
    <text evidence="3">The sequence shown here is derived from an EMBL/GenBank/DDBJ whole genome shotgun (WGS) entry which is preliminary data.</text>
</comment>
<dbReference type="RefSeq" id="WP_117951943.1">
    <property type="nucleotide sequence ID" value="NZ_CAXTFB010000013.1"/>
</dbReference>
<dbReference type="PANTHER" id="PTHR12526:SF630">
    <property type="entry name" value="GLYCOSYLTRANSFERASE"/>
    <property type="match status" value="1"/>
</dbReference>
<dbReference type="PANTHER" id="PTHR12526">
    <property type="entry name" value="GLYCOSYLTRANSFERASE"/>
    <property type="match status" value="1"/>
</dbReference>
<dbReference type="Pfam" id="PF13439">
    <property type="entry name" value="Glyco_transf_4"/>
    <property type="match status" value="1"/>
</dbReference>
<dbReference type="InterPro" id="IPR001296">
    <property type="entry name" value="Glyco_trans_1"/>
</dbReference>
<accession>A0A7J5HZQ0</accession>
<feature type="domain" description="Glycosyltransferase subfamily 4-like N-terminal" evidence="2">
    <location>
        <begin position="12"/>
        <end position="166"/>
    </location>
</feature>
<dbReference type="AlphaFoldDB" id="A0A7J5HZQ0"/>
<dbReference type="Gene3D" id="3.40.50.2000">
    <property type="entry name" value="Glycogen Phosphorylase B"/>
    <property type="match status" value="2"/>
</dbReference>
<proteinExistence type="predicted"/>
<evidence type="ECO:0000259" key="1">
    <source>
        <dbReference type="Pfam" id="PF00534"/>
    </source>
</evidence>
<organism evidence="3 4">
    <name type="scientific">Bacteroides uniformis</name>
    <dbReference type="NCBI Taxonomy" id="820"/>
    <lineage>
        <taxon>Bacteria</taxon>
        <taxon>Pseudomonadati</taxon>
        <taxon>Bacteroidota</taxon>
        <taxon>Bacteroidia</taxon>
        <taxon>Bacteroidales</taxon>
        <taxon>Bacteroidaceae</taxon>
        <taxon>Bacteroides</taxon>
    </lineage>
</organism>
<keyword evidence="3" id="KW-0808">Transferase</keyword>
<evidence type="ECO:0000313" key="4">
    <source>
        <dbReference type="Proteomes" id="UP000462376"/>
    </source>
</evidence>
<feature type="domain" description="Glycosyl transferase family 1" evidence="1">
    <location>
        <begin position="178"/>
        <end position="327"/>
    </location>
</feature>
<sequence>MKILQVITSLRIGGAENLIVGLAPILHDKGHQVDVLVFDGVESCFKQRLKDAGIQVYHLSIGKSVYNPINLLRLIPFLRRYDIVHTHNTAPQLFAAIGSVLCSVALVTTEHNTSNRRRAWKWYRPIDRWMYSRYKVVISISHKATELLCKEVGVNQIYTIPNGVDLVSFKTAVSFEIKSKDEFIIMMVAGFREQKDQDTLIKAMTLLPACCKLWLVGDGERRKQCEILVHDCGVDDRVLFLGIRSDVPQLLKTADVTVMSSHFEGLSLSSIEGMTVGKPFVASDVNGLHEIVEGAGILFEHGNEREFADIIQHLMNDTEYYNRIAQQCMERAASYDISVTAERYNEVYSLICSKRLN</sequence>
<dbReference type="Proteomes" id="UP000462376">
    <property type="component" value="Unassembled WGS sequence"/>
</dbReference>
<dbReference type="InterPro" id="IPR028098">
    <property type="entry name" value="Glyco_trans_4-like_N"/>
</dbReference>
<dbReference type="GO" id="GO:0016757">
    <property type="term" value="F:glycosyltransferase activity"/>
    <property type="evidence" value="ECO:0007669"/>
    <property type="project" value="InterPro"/>
</dbReference>
<gene>
    <name evidence="3" type="ORF">GAP47_08770</name>
</gene>
<evidence type="ECO:0000259" key="2">
    <source>
        <dbReference type="Pfam" id="PF13439"/>
    </source>
</evidence>
<dbReference type="SUPFAM" id="SSF53756">
    <property type="entry name" value="UDP-Glycosyltransferase/glycogen phosphorylase"/>
    <property type="match status" value="1"/>
</dbReference>
<dbReference type="EMBL" id="WCTL01000006">
    <property type="protein sequence ID" value="KAB4237362.1"/>
    <property type="molecule type" value="Genomic_DNA"/>
</dbReference>